<organism evidence="2 3">
    <name type="scientific">Massilicoli timonensis</name>
    <dbReference type="NCBI Taxonomy" id="2015901"/>
    <lineage>
        <taxon>Bacteria</taxon>
        <taxon>Bacillati</taxon>
        <taxon>Bacillota</taxon>
        <taxon>Erysipelotrichia</taxon>
        <taxon>Erysipelotrichales</taxon>
        <taxon>Erysipelotrichaceae</taxon>
        <taxon>Massilicoli</taxon>
    </lineage>
</organism>
<dbReference type="Gene3D" id="3.10.129.10">
    <property type="entry name" value="Hotdog Thioesterase"/>
    <property type="match status" value="1"/>
</dbReference>
<sequence length="131" mass="13990">MKEITLQTQKTVVTTVCPEMSAKTIGSGDVEVYATPMMVALMEQAAKEALAPFLDEGETSVGIAMSITHDAATPIGMQVEATAKIVAIDRRIITFDVSAQDACGMIGKGTHQRCVVKAASFLERTQQKLSK</sequence>
<name>A0ABT1SI27_9FIRM</name>
<protein>
    <submittedName>
        <fullName evidence="2">Thioesterase family protein</fullName>
    </submittedName>
</protein>
<dbReference type="SUPFAM" id="SSF54637">
    <property type="entry name" value="Thioesterase/thiol ester dehydrase-isomerase"/>
    <property type="match status" value="1"/>
</dbReference>
<proteinExistence type="predicted"/>
<dbReference type="PIRSF" id="PIRSF014972">
    <property type="entry name" value="FlK"/>
    <property type="match status" value="1"/>
</dbReference>
<comment type="caution">
    <text evidence="2">The sequence shown here is derived from an EMBL/GenBank/DDBJ whole genome shotgun (WGS) entry which is preliminary data.</text>
</comment>
<dbReference type="InterPro" id="IPR054485">
    <property type="entry name" value="FlK-like_dom"/>
</dbReference>
<gene>
    <name evidence="2" type="ORF">NE663_00640</name>
</gene>
<dbReference type="PANTHER" id="PTHR36934:SF1">
    <property type="entry name" value="THIOESTERASE DOMAIN-CONTAINING PROTEIN"/>
    <property type="match status" value="1"/>
</dbReference>
<evidence type="ECO:0000313" key="3">
    <source>
        <dbReference type="Proteomes" id="UP001524435"/>
    </source>
</evidence>
<keyword evidence="3" id="KW-1185">Reference proteome</keyword>
<dbReference type="EMBL" id="JANGCH010000001">
    <property type="protein sequence ID" value="MCQ5120765.1"/>
    <property type="molecule type" value="Genomic_DNA"/>
</dbReference>
<dbReference type="PANTHER" id="PTHR36934">
    <property type="entry name" value="BLR0278 PROTEIN"/>
    <property type="match status" value="1"/>
</dbReference>
<dbReference type="InterPro" id="IPR025540">
    <property type="entry name" value="FlK"/>
</dbReference>
<dbReference type="CDD" id="cd03440">
    <property type="entry name" value="hot_dog"/>
    <property type="match status" value="1"/>
</dbReference>
<evidence type="ECO:0000313" key="2">
    <source>
        <dbReference type="EMBL" id="MCQ5120765.1"/>
    </source>
</evidence>
<feature type="domain" description="Fluoroacetyl-CoA-specific thioesterase-like" evidence="1">
    <location>
        <begin position="17"/>
        <end position="118"/>
    </location>
</feature>
<dbReference type="RefSeq" id="WP_102267477.1">
    <property type="nucleotide sequence ID" value="NZ_CALVCM010000010.1"/>
</dbReference>
<evidence type="ECO:0000259" key="1">
    <source>
        <dbReference type="Pfam" id="PF22636"/>
    </source>
</evidence>
<accession>A0ABT1SI27</accession>
<reference evidence="2 3" key="1">
    <citation type="submission" date="2022-06" db="EMBL/GenBank/DDBJ databases">
        <title>Isolation of gut microbiota from human fecal samples.</title>
        <authorList>
            <person name="Pamer E.G."/>
            <person name="Barat B."/>
            <person name="Waligurski E."/>
            <person name="Medina S."/>
            <person name="Paddock L."/>
            <person name="Mostad J."/>
        </authorList>
    </citation>
    <scope>NUCLEOTIDE SEQUENCE [LARGE SCALE GENOMIC DNA]</scope>
    <source>
        <strain evidence="2 3">DFI.6.1</strain>
    </source>
</reference>
<dbReference type="Pfam" id="PF22636">
    <property type="entry name" value="FlK"/>
    <property type="match status" value="1"/>
</dbReference>
<dbReference type="Proteomes" id="UP001524435">
    <property type="component" value="Unassembled WGS sequence"/>
</dbReference>
<dbReference type="InterPro" id="IPR029069">
    <property type="entry name" value="HotDog_dom_sf"/>
</dbReference>